<keyword evidence="1" id="KW-0812">Transmembrane</keyword>
<feature type="transmembrane region" description="Helical" evidence="1">
    <location>
        <begin position="16"/>
        <end position="36"/>
    </location>
</feature>
<dbReference type="AlphaFoldDB" id="A0AAE3QFR1"/>
<evidence type="ECO:0000256" key="1">
    <source>
        <dbReference type="SAM" id="Phobius"/>
    </source>
</evidence>
<evidence type="ECO:0000313" key="2">
    <source>
        <dbReference type="EMBL" id="MDI7924211.1"/>
    </source>
</evidence>
<feature type="transmembrane region" description="Helical" evidence="1">
    <location>
        <begin position="71"/>
        <end position="92"/>
    </location>
</feature>
<sequence length="100" mass="10851">MSDGNAMGRLAERGPVLVEIALLMGIVPHALMVLGIRGFTIGLIFFLLNLALCAMGLAAGMFRVFWLCWGLASVAFFILFGMTTPIGMVLVLPRLTSHWL</sequence>
<dbReference type="Proteomes" id="UP001161580">
    <property type="component" value="Unassembled WGS sequence"/>
</dbReference>
<evidence type="ECO:0000313" key="3">
    <source>
        <dbReference type="Proteomes" id="UP001161580"/>
    </source>
</evidence>
<proteinExistence type="predicted"/>
<comment type="caution">
    <text evidence="2">The sequence shown here is derived from an EMBL/GenBank/DDBJ whole genome shotgun (WGS) entry which is preliminary data.</text>
</comment>
<gene>
    <name evidence="2" type="ORF">MRS75_19280</name>
</gene>
<dbReference type="EMBL" id="JALDYZ010000013">
    <property type="protein sequence ID" value="MDI7924211.1"/>
    <property type="molecule type" value="Genomic_DNA"/>
</dbReference>
<accession>A0AAE3QFR1</accession>
<reference evidence="2" key="1">
    <citation type="submission" date="2022-03" db="EMBL/GenBank/DDBJ databases">
        <title>Fererhizobium litorale gen. nov., sp. nov., isolated from sandy sediments of the Sea of Japan seashore.</title>
        <authorList>
            <person name="Romanenko L."/>
            <person name="Kurilenko V."/>
            <person name="Otstavnykh N."/>
            <person name="Svetashev V."/>
            <person name="Tekutyeva L."/>
            <person name="Isaeva M."/>
            <person name="Mikhailov V."/>
        </authorList>
    </citation>
    <scope>NUCLEOTIDE SEQUENCE</scope>
    <source>
        <strain evidence="2">KMM 9576</strain>
    </source>
</reference>
<keyword evidence="1" id="KW-0472">Membrane</keyword>
<organism evidence="2 3">
    <name type="scientific">Ferirhizobium litorale</name>
    <dbReference type="NCBI Taxonomy" id="2927786"/>
    <lineage>
        <taxon>Bacteria</taxon>
        <taxon>Pseudomonadati</taxon>
        <taxon>Pseudomonadota</taxon>
        <taxon>Alphaproteobacteria</taxon>
        <taxon>Hyphomicrobiales</taxon>
        <taxon>Rhizobiaceae</taxon>
        <taxon>Ferirhizobium</taxon>
    </lineage>
</organism>
<keyword evidence="3" id="KW-1185">Reference proteome</keyword>
<dbReference type="RefSeq" id="WP_311788287.1">
    <property type="nucleotide sequence ID" value="NZ_JALDYY010000014.1"/>
</dbReference>
<keyword evidence="1" id="KW-1133">Transmembrane helix</keyword>
<name>A0AAE3QFR1_9HYPH</name>
<protein>
    <submittedName>
        <fullName evidence="2">Uncharacterized protein</fullName>
    </submittedName>
</protein>
<feature type="transmembrane region" description="Helical" evidence="1">
    <location>
        <begin position="43"/>
        <end position="65"/>
    </location>
</feature>